<dbReference type="Gene3D" id="3.40.50.720">
    <property type="entry name" value="NAD(P)-binding Rossmann-like Domain"/>
    <property type="match status" value="1"/>
</dbReference>
<dbReference type="InterPro" id="IPR013149">
    <property type="entry name" value="ADH-like_C"/>
</dbReference>
<keyword evidence="3" id="KW-1185">Reference proteome</keyword>
<dbReference type="RefSeq" id="WP_307341945.1">
    <property type="nucleotide sequence ID" value="NZ_JAUSUQ010000013.1"/>
</dbReference>
<reference evidence="2 3" key="1">
    <citation type="submission" date="2023-07" db="EMBL/GenBank/DDBJ databases">
        <title>Genomic Encyclopedia of Type Strains, Phase IV (KMG-IV): sequencing the most valuable type-strain genomes for metagenomic binning, comparative biology and taxonomic classification.</title>
        <authorList>
            <person name="Goeker M."/>
        </authorList>
    </citation>
    <scope>NUCLEOTIDE SEQUENCE [LARGE SCALE GENOMIC DNA]</scope>
    <source>
        <strain evidence="2 3">DSM 17740</strain>
    </source>
</reference>
<name>A0ABU0CWA6_9BACI</name>
<dbReference type="InterPro" id="IPR036291">
    <property type="entry name" value="NAD(P)-bd_dom_sf"/>
</dbReference>
<evidence type="ECO:0000259" key="1">
    <source>
        <dbReference type="Pfam" id="PF00107"/>
    </source>
</evidence>
<dbReference type="Pfam" id="PF00107">
    <property type="entry name" value="ADH_zinc_N"/>
    <property type="match status" value="1"/>
</dbReference>
<evidence type="ECO:0000313" key="3">
    <source>
        <dbReference type="Proteomes" id="UP001232445"/>
    </source>
</evidence>
<proteinExistence type="predicted"/>
<feature type="domain" description="Alcohol dehydrogenase-like C-terminal" evidence="1">
    <location>
        <begin position="4"/>
        <end position="56"/>
    </location>
</feature>
<sequence length="81" mass="8968">MTTFLLQMAKALGATVYVTSRSQAKREQALALGADRAIHSEEDWSKQLKGEKVDVMMLIMLSNAWMKGNNSARLPSALKDN</sequence>
<comment type="caution">
    <text evidence="2">The sequence shown here is derived from an EMBL/GenBank/DDBJ whole genome shotgun (WGS) entry which is preliminary data.</text>
</comment>
<accession>A0ABU0CWA6</accession>
<gene>
    <name evidence="2" type="ORF">J2S00_003207</name>
</gene>
<evidence type="ECO:0000313" key="2">
    <source>
        <dbReference type="EMBL" id="MDQ0340398.1"/>
    </source>
</evidence>
<protein>
    <submittedName>
        <fullName evidence="2">NADPH:quinone reductase-like Zn-dependent oxidoreductase</fullName>
    </submittedName>
</protein>
<dbReference type="Proteomes" id="UP001232445">
    <property type="component" value="Unassembled WGS sequence"/>
</dbReference>
<organism evidence="2 3">
    <name type="scientific">Caldalkalibacillus uzonensis</name>
    <dbReference type="NCBI Taxonomy" id="353224"/>
    <lineage>
        <taxon>Bacteria</taxon>
        <taxon>Bacillati</taxon>
        <taxon>Bacillota</taxon>
        <taxon>Bacilli</taxon>
        <taxon>Bacillales</taxon>
        <taxon>Bacillaceae</taxon>
        <taxon>Caldalkalibacillus</taxon>
    </lineage>
</organism>
<dbReference type="SUPFAM" id="SSF51735">
    <property type="entry name" value="NAD(P)-binding Rossmann-fold domains"/>
    <property type="match status" value="1"/>
</dbReference>
<dbReference type="EMBL" id="JAUSUQ010000013">
    <property type="protein sequence ID" value="MDQ0340398.1"/>
    <property type="molecule type" value="Genomic_DNA"/>
</dbReference>